<feature type="transmembrane region" description="Helical" evidence="7">
    <location>
        <begin position="401"/>
        <end position="423"/>
    </location>
</feature>
<protein>
    <recommendedName>
        <fullName evidence="8">Amino acid permease/ SLC12A domain-containing protein</fullName>
    </recommendedName>
</protein>
<comment type="caution">
    <text evidence="9">The sequence shown here is derived from an EMBL/GenBank/DDBJ whole genome shotgun (WGS) entry which is preliminary data.</text>
</comment>
<dbReference type="InterPro" id="IPR050524">
    <property type="entry name" value="APC_YAT"/>
</dbReference>
<dbReference type="STRING" id="61424.A0A2T9XXU2"/>
<evidence type="ECO:0000256" key="6">
    <source>
        <dbReference type="ARBA" id="ARBA00023136"/>
    </source>
</evidence>
<evidence type="ECO:0000313" key="10">
    <source>
        <dbReference type="Proteomes" id="UP000245699"/>
    </source>
</evidence>
<dbReference type="Gene3D" id="1.20.1740.10">
    <property type="entry name" value="Amino acid/polyamine transporter I"/>
    <property type="match status" value="1"/>
</dbReference>
<dbReference type="InterPro" id="IPR004840">
    <property type="entry name" value="Amino_acid_permease_CS"/>
</dbReference>
<feature type="transmembrane region" description="Helical" evidence="7">
    <location>
        <begin position="444"/>
        <end position="462"/>
    </location>
</feature>
<dbReference type="Gene3D" id="6.10.140.180">
    <property type="match status" value="1"/>
</dbReference>
<dbReference type="InterPro" id="IPR040608">
    <property type="entry name" value="Snf8/Vps36"/>
</dbReference>
<dbReference type="PROSITE" id="PS00218">
    <property type="entry name" value="AMINO_ACID_PERMEASE_1"/>
    <property type="match status" value="1"/>
</dbReference>
<comment type="subcellular location">
    <subcellularLocation>
        <location evidence="1">Membrane</location>
        <topology evidence="1">Multi-pass membrane protein</topology>
    </subcellularLocation>
</comment>
<name>A0A2T9XXU2_9FUNG</name>
<feature type="domain" description="Amino acid permease/ SLC12A" evidence="8">
    <location>
        <begin position="263"/>
        <end position="481"/>
    </location>
</feature>
<dbReference type="EMBL" id="MBFT01001199">
    <property type="protein sequence ID" value="PVU84909.1"/>
    <property type="molecule type" value="Genomic_DNA"/>
</dbReference>
<feature type="transmembrane region" description="Helical" evidence="7">
    <location>
        <begin position="344"/>
        <end position="363"/>
    </location>
</feature>
<dbReference type="Pfam" id="PF04157">
    <property type="entry name" value="EAP30"/>
    <property type="match status" value="1"/>
</dbReference>
<sequence>MRRRAGISGIQQREKEKKILQEKGDEIAAKQIEKLGTQLETFKSSLEKIASEHGEQIKSDPNFRNQFQKMCLLVGVDPLASKKKGISGFLGFGDFYCELGIQIVDICIATREMNGGFIDIVDLQNRLLNIRKHNSISTEDIEYSISQLSPLGGNFKILTIGKRKIIQSMPHEFSNDHTEIMSILQVSIKSTLNEMRQSLGWSDERVLLGLESLQRDGILWVDMNCDEMIMEDTYGSAIDVGKNGNEFVAKTQDHLYRSLKSRHMTMIAIGGTIGTGLFVSSGATLSTGGPGGSLVAYILSGLIVYFVMTSLAEMSTYIPIAGSFNSFAGRFVEPSFGFSVAYNYWYSWIVTAATDLVAAGILMQLWVPKSKLNPFVWSVIVFLVVIFLNLFGARYYGEAEFWFALIKVIAVIIFIIIGLIYIFGWIGKGEKVGSSNWRYEDAPFVGGFGGVVQVFVFAGFAFQGTEIIGITSGESKNPSKD</sequence>
<dbReference type="Gene3D" id="1.10.10.10">
    <property type="entry name" value="Winged helix-like DNA-binding domain superfamily/Winged helix DNA-binding domain"/>
    <property type="match status" value="2"/>
</dbReference>
<keyword evidence="5 7" id="KW-1133">Transmembrane helix</keyword>
<keyword evidence="4" id="KW-0029">Amino-acid transport</keyword>
<evidence type="ECO:0000259" key="8">
    <source>
        <dbReference type="Pfam" id="PF00324"/>
    </source>
</evidence>
<feature type="transmembrane region" description="Helical" evidence="7">
    <location>
        <begin position="264"/>
        <end position="285"/>
    </location>
</feature>
<dbReference type="PANTHER" id="PTHR43341">
    <property type="entry name" value="AMINO ACID PERMEASE"/>
    <property type="match status" value="1"/>
</dbReference>
<keyword evidence="6 7" id="KW-0472">Membrane</keyword>
<evidence type="ECO:0000313" key="9">
    <source>
        <dbReference type="EMBL" id="PVU84909.1"/>
    </source>
</evidence>
<feature type="transmembrane region" description="Helical" evidence="7">
    <location>
        <begin position="375"/>
        <end position="395"/>
    </location>
</feature>
<accession>A0A2T9XXU2</accession>
<dbReference type="GO" id="GO:0016020">
    <property type="term" value="C:membrane"/>
    <property type="evidence" value="ECO:0007669"/>
    <property type="project" value="UniProtKB-SubCell"/>
</dbReference>
<reference evidence="9 10" key="1">
    <citation type="journal article" date="2018" name="MBio">
        <title>Comparative Genomics Reveals the Core Gene Toolbox for the Fungus-Insect Symbiosis.</title>
        <authorList>
            <person name="Wang Y."/>
            <person name="Stata M."/>
            <person name="Wang W."/>
            <person name="Stajich J.E."/>
            <person name="White M.M."/>
            <person name="Moncalvo J.M."/>
        </authorList>
    </citation>
    <scope>NUCLEOTIDE SEQUENCE [LARGE SCALE GENOMIC DNA]</scope>
    <source>
        <strain evidence="9 10">AUS-77-4</strain>
    </source>
</reference>
<evidence type="ECO:0000256" key="7">
    <source>
        <dbReference type="SAM" id="Phobius"/>
    </source>
</evidence>
<evidence type="ECO:0000256" key="3">
    <source>
        <dbReference type="ARBA" id="ARBA00022692"/>
    </source>
</evidence>
<dbReference type="SUPFAM" id="SSF46785">
    <property type="entry name" value="Winged helix' DNA-binding domain"/>
    <property type="match status" value="1"/>
</dbReference>
<dbReference type="InterPro" id="IPR036390">
    <property type="entry name" value="WH_DNA-bd_sf"/>
</dbReference>
<gene>
    <name evidence="9" type="ORF">BB559_007308</name>
</gene>
<evidence type="ECO:0000256" key="2">
    <source>
        <dbReference type="ARBA" id="ARBA00022448"/>
    </source>
</evidence>
<keyword evidence="10" id="KW-1185">Reference proteome</keyword>
<evidence type="ECO:0000256" key="1">
    <source>
        <dbReference type="ARBA" id="ARBA00004141"/>
    </source>
</evidence>
<dbReference type="InterPro" id="IPR004841">
    <property type="entry name" value="AA-permease/SLC12A_dom"/>
</dbReference>
<dbReference type="Pfam" id="PF00324">
    <property type="entry name" value="AA_permease"/>
    <property type="match status" value="1"/>
</dbReference>
<dbReference type="InterPro" id="IPR036388">
    <property type="entry name" value="WH-like_DNA-bd_sf"/>
</dbReference>
<feature type="non-terminal residue" evidence="9">
    <location>
        <position position="481"/>
    </location>
</feature>
<keyword evidence="3 7" id="KW-0812">Transmembrane</keyword>
<dbReference type="AlphaFoldDB" id="A0A2T9XXU2"/>
<evidence type="ECO:0000256" key="5">
    <source>
        <dbReference type="ARBA" id="ARBA00022989"/>
    </source>
</evidence>
<evidence type="ECO:0000256" key="4">
    <source>
        <dbReference type="ARBA" id="ARBA00022970"/>
    </source>
</evidence>
<dbReference type="PANTHER" id="PTHR43341:SF1">
    <property type="entry name" value="GENERAL AMINO-ACID PERMEASE GAP1"/>
    <property type="match status" value="1"/>
</dbReference>
<proteinExistence type="predicted"/>
<dbReference type="OrthoDB" id="283883at2759"/>
<dbReference type="Proteomes" id="UP000245699">
    <property type="component" value="Unassembled WGS sequence"/>
</dbReference>
<keyword evidence="2" id="KW-0813">Transport</keyword>
<dbReference type="GO" id="GO:0015171">
    <property type="term" value="F:amino acid transmembrane transporter activity"/>
    <property type="evidence" value="ECO:0007669"/>
    <property type="project" value="TreeGrafter"/>
</dbReference>
<organism evidence="9 10">
    <name type="scientific">Furculomyces boomerangus</name>
    <dbReference type="NCBI Taxonomy" id="61424"/>
    <lineage>
        <taxon>Eukaryota</taxon>
        <taxon>Fungi</taxon>
        <taxon>Fungi incertae sedis</taxon>
        <taxon>Zoopagomycota</taxon>
        <taxon>Kickxellomycotina</taxon>
        <taxon>Harpellomycetes</taxon>
        <taxon>Harpellales</taxon>
        <taxon>Harpellaceae</taxon>
        <taxon>Furculomyces</taxon>
    </lineage>
</organism>